<evidence type="ECO:0000256" key="4">
    <source>
        <dbReference type="ARBA" id="ARBA00047776"/>
    </source>
</evidence>
<comment type="catalytic activity">
    <reaction evidence="4">
        <text>2 reduced [2Fe-2S]-[ferredoxin] + NADP(+) + H(+) = 2 oxidized [2Fe-2S]-[ferredoxin] + NADPH</text>
        <dbReference type="Rhea" id="RHEA:20125"/>
        <dbReference type="Rhea" id="RHEA-COMP:10000"/>
        <dbReference type="Rhea" id="RHEA-COMP:10001"/>
        <dbReference type="ChEBI" id="CHEBI:15378"/>
        <dbReference type="ChEBI" id="CHEBI:33737"/>
        <dbReference type="ChEBI" id="CHEBI:33738"/>
        <dbReference type="ChEBI" id="CHEBI:57783"/>
        <dbReference type="ChEBI" id="CHEBI:58349"/>
        <dbReference type="EC" id="1.18.1.2"/>
    </reaction>
</comment>
<dbReference type="PROSITE" id="PS51384">
    <property type="entry name" value="FAD_FR"/>
    <property type="match status" value="1"/>
</dbReference>
<dbReference type="Gene3D" id="2.40.30.10">
    <property type="entry name" value="Translation factors"/>
    <property type="match status" value="1"/>
</dbReference>
<accession>A0A0K6GT59</accession>
<protein>
    <recommendedName>
        <fullName evidence="2">ferredoxin--NADP(+) reductase</fullName>
        <ecNumber evidence="2">1.18.1.2</ecNumber>
    </recommendedName>
</protein>
<evidence type="ECO:0000256" key="2">
    <source>
        <dbReference type="ARBA" id="ARBA00013223"/>
    </source>
</evidence>
<dbReference type="InterPro" id="IPR017938">
    <property type="entry name" value="Riboflavin_synthase-like_b-brl"/>
</dbReference>
<dbReference type="GO" id="GO:0042167">
    <property type="term" value="P:heme catabolic process"/>
    <property type="evidence" value="ECO:0007669"/>
    <property type="project" value="TreeGrafter"/>
</dbReference>
<dbReference type="InterPro" id="IPR051930">
    <property type="entry name" value="FNR_type-1"/>
</dbReference>
<dbReference type="Pfam" id="PF00175">
    <property type="entry name" value="NAD_binding_1"/>
    <property type="match status" value="1"/>
</dbReference>
<proteinExistence type="inferred from homology"/>
<dbReference type="Proteomes" id="UP000243535">
    <property type="component" value="Unassembled WGS sequence"/>
</dbReference>
<evidence type="ECO:0000313" key="7">
    <source>
        <dbReference type="Proteomes" id="UP000243535"/>
    </source>
</evidence>
<dbReference type="Gene3D" id="3.40.50.80">
    <property type="entry name" value="Nucleotide-binding domain of ferredoxin-NADP reductase (FNR) module"/>
    <property type="match status" value="1"/>
</dbReference>
<sequence>MATPEDKHTTETITHLRRWTDTLISFRLTRPAGFRFTAGQFARLGLQTETGEAVWRAYSMVSAVWEEYLEFFSIVVPHGAFTSRLCRKTEGDTLWLDKTATGFFTLNRFPDGRDLWLLATGTGLAPYLSILQDPDVWSRFEHIVLVHSVRHTAELAYREEIAALPQHPLWAEHGHKFRYLPVVTREPAAGRLSARIPQLLASHALEEAAGLALSPAHSRLMLCGNPQMVEDTHRQLKEMGYRLSRLSAPAQLAVENGW</sequence>
<organism evidence="6 7">
    <name type="scientific">Gulbenkiania indica</name>
    <dbReference type="NCBI Taxonomy" id="375574"/>
    <lineage>
        <taxon>Bacteria</taxon>
        <taxon>Pseudomonadati</taxon>
        <taxon>Pseudomonadota</taxon>
        <taxon>Betaproteobacteria</taxon>
        <taxon>Neisseriales</taxon>
        <taxon>Chromobacteriaceae</taxon>
        <taxon>Gulbenkiania</taxon>
    </lineage>
</organism>
<comment type="similarity">
    <text evidence="1">Belongs to the ferredoxin--NADP reductase type 1 family.</text>
</comment>
<dbReference type="InterPro" id="IPR001433">
    <property type="entry name" value="OxRdtase_FAD/NAD-bd"/>
</dbReference>
<dbReference type="GO" id="GO:0004324">
    <property type="term" value="F:ferredoxin-NADP+ reductase activity"/>
    <property type="evidence" value="ECO:0007669"/>
    <property type="project" value="UniProtKB-EC"/>
</dbReference>
<reference evidence="7" key="1">
    <citation type="submission" date="2015-08" db="EMBL/GenBank/DDBJ databases">
        <authorList>
            <person name="Varghese N."/>
        </authorList>
    </citation>
    <scope>NUCLEOTIDE SEQUENCE [LARGE SCALE GENOMIC DNA]</scope>
    <source>
        <strain evidence="7">DSM 17901</strain>
    </source>
</reference>
<dbReference type="EMBL" id="CYHA01000001">
    <property type="protein sequence ID" value="CUA81723.1"/>
    <property type="molecule type" value="Genomic_DNA"/>
</dbReference>
<dbReference type="EC" id="1.18.1.2" evidence="2"/>
<dbReference type="PANTHER" id="PTHR47878:SF2">
    <property type="entry name" value="OXIDOREDUCTASE FAD_NAD(P)-BINDING DOMAIN PROTEIN"/>
    <property type="match status" value="1"/>
</dbReference>
<dbReference type="PANTHER" id="PTHR47878">
    <property type="entry name" value="OXIDOREDUCTASE FAD/NAD(P)-BINDING DOMAIN PROTEIN"/>
    <property type="match status" value="1"/>
</dbReference>
<dbReference type="SUPFAM" id="SSF63380">
    <property type="entry name" value="Riboflavin synthase domain-like"/>
    <property type="match status" value="1"/>
</dbReference>
<dbReference type="SUPFAM" id="SSF52343">
    <property type="entry name" value="Ferredoxin reductase-like, C-terminal NADP-linked domain"/>
    <property type="match status" value="1"/>
</dbReference>
<dbReference type="InterPro" id="IPR039261">
    <property type="entry name" value="FNR_nucleotide-bd"/>
</dbReference>
<name>A0A0K6GT59_9NEIS</name>
<evidence type="ECO:0000313" key="6">
    <source>
        <dbReference type="EMBL" id="CUA81723.1"/>
    </source>
</evidence>
<dbReference type="CDD" id="cd06195">
    <property type="entry name" value="FNR1"/>
    <property type="match status" value="1"/>
</dbReference>
<dbReference type="InterPro" id="IPR017927">
    <property type="entry name" value="FAD-bd_FR_type"/>
</dbReference>
<dbReference type="STRING" id="375574.GCA_001418035_00366"/>
<evidence type="ECO:0000256" key="1">
    <source>
        <dbReference type="ARBA" id="ARBA00008312"/>
    </source>
</evidence>
<dbReference type="AlphaFoldDB" id="A0A0K6GT59"/>
<dbReference type="OrthoDB" id="9784483at2"/>
<dbReference type="GO" id="GO:0034599">
    <property type="term" value="P:cellular response to oxidative stress"/>
    <property type="evidence" value="ECO:0007669"/>
    <property type="project" value="TreeGrafter"/>
</dbReference>
<dbReference type="GO" id="GO:0000166">
    <property type="term" value="F:nucleotide binding"/>
    <property type="evidence" value="ECO:0007669"/>
    <property type="project" value="UniProtKB-KW"/>
</dbReference>
<evidence type="ECO:0000259" key="5">
    <source>
        <dbReference type="PROSITE" id="PS51384"/>
    </source>
</evidence>
<gene>
    <name evidence="6" type="ORF">Ga0061063_0567</name>
</gene>
<dbReference type="InterPro" id="IPR033892">
    <property type="entry name" value="FNR_bac"/>
</dbReference>
<evidence type="ECO:0000256" key="3">
    <source>
        <dbReference type="ARBA" id="ARBA00022741"/>
    </source>
</evidence>
<keyword evidence="3" id="KW-0547">Nucleotide-binding</keyword>
<feature type="domain" description="FAD-binding FR-type" evidence="5">
    <location>
        <begin position="6"/>
        <end position="107"/>
    </location>
</feature>
<keyword evidence="7" id="KW-1185">Reference proteome</keyword>
<dbReference type="RefSeq" id="WP_055433420.1">
    <property type="nucleotide sequence ID" value="NZ_CYHA01000001.1"/>
</dbReference>